<organism evidence="5 6">
    <name type="scientific">Legionella busanensis</name>
    <dbReference type="NCBI Taxonomy" id="190655"/>
    <lineage>
        <taxon>Bacteria</taxon>
        <taxon>Pseudomonadati</taxon>
        <taxon>Pseudomonadota</taxon>
        <taxon>Gammaproteobacteria</taxon>
        <taxon>Legionellales</taxon>
        <taxon>Legionellaceae</taxon>
        <taxon>Legionella</taxon>
    </lineage>
</organism>
<dbReference type="PANTHER" id="PTHR40661:SF3">
    <property type="entry name" value="FELS-1 PROPHAGE TRANSCRIPTIONAL REGULATOR"/>
    <property type="match status" value="1"/>
</dbReference>
<evidence type="ECO:0000313" key="5">
    <source>
        <dbReference type="EMBL" id="STX81556.1"/>
    </source>
</evidence>
<dbReference type="SUPFAM" id="SSF47413">
    <property type="entry name" value="lambda repressor-like DNA-binding domains"/>
    <property type="match status" value="1"/>
</dbReference>
<sequence>MSESTIGLQIRDNLLFLTKKFNISEAELSRQANVPQATVNRLLKGSTDDPRASTLKAIAAFFSITVDQLLNEKLLKESTSETTYLPVYNMDQSPSIFEKLKNESCFDLINLFTKKENKAIEVEPSINPQCMAFEVRGDSMWPQFIEGTFVILDTKIEAKHRSFVIYFLADLQQLVLRQYIEEEQNRILKPLNYGYKPIQIQEKDIFIGTVIQAKSDFRKS</sequence>
<dbReference type="InterPro" id="IPR039418">
    <property type="entry name" value="LexA-like"/>
</dbReference>
<dbReference type="CDD" id="cd06529">
    <property type="entry name" value="S24_LexA-like"/>
    <property type="match status" value="1"/>
</dbReference>
<dbReference type="AlphaFoldDB" id="A0A378KA21"/>
<dbReference type="Proteomes" id="UP000254794">
    <property type="component" value="Unassembled WGS sequence"/>
</dbReference>
<accession>A0A378KA21</accession>
<name>A0A378KA21_9GAMM</name>
<dbReference type="SUPFAM" id="SSF51306">
    <property type="entry name" value="LexA/Signal peptidase"/>
    <property type="match status" value="1"/>
</dbReference>
<dbReference type="Pfam" id="PF00717">
    <property type="entry name" value="Peptidase_S24"/>
    <property type="match status" value="1"/>
</dbReference>
<dbReference type="Gene3D" id="2.10.109.10">
    <property type="entry name" value="Umud Fragment, subunit A"/>
    <property type="match status" value="1"/>
</dbReference>
<proteinExistence type="predicted"/>
<dbReference type="GO" id="GO:0003677">
    <property type="term" value="F:DNA binding"/>
    <property type="evidence" value="ECO:0007669"/>
    <property type="project" value="UniProtKB-KW"/>
</dbReference>
<feature type="domain" description="HTH cro/C1-type" evidence="4">
    <location>
        <begin position="19"/>
        <end position="69"/>
    </location>
</feature>
<dbReference type="PROSITE" id="PS50943">
    <property type="entry name" value="HTH_CROC1"/>
    <property type="match status" value="1"/>
</dbReference>
<keyword evidence="1" id="KW-0805">Transcription regulation</keyword>
<dbReference type="InterPro" id="IPR015927">
    <property type="entry name" value="Peptidase_S24_S26A/B/C"/>
</dbReference>
<evidence type="ECO:0000256" key="2">
    <source>
        <dbReference type="ARBA" id="ARBA00023125"/>
    </source>
</evidence>
<dbReference type="Gene3D" id="1.10.260.40">
    <property type="entry name" value="lambda repressor-like DNA-binding domains"/>
    <property type="match status" value="1"/>
</dbReference>
<dbReference type="OrthoDB" id="9021722at2"/>
<dbReference type="EMBL" id="UGOD01000006">
    <property type="protein sequence ID" value="STX81556.1"/>
    <property type="molecule type" value="Genomic_DNA"/>
</dbReference>
<reference evidence="5 6" key="1">
    <citation type="submission" date="2018-06" db="EMBL/GenBank/DDBJ databases">
        <authorList>
            <consortium name="Pathogen Informatics"/>
            <person name="Doyle S."/>
        </authorList>
    </citation>
    <scope>NUCLEOTIDE SEQUENCE [LARGE SCALE GENOMIC DNA]</scope>
    <source>
        <strain evidence="5 6">NCTC13316</strain>
    </source>
</reference>
<dbReference type="PANTHER" id="PTHR40661">
    <property type="match status" value="1"/>
</dbReference>
<dbReference type="RefSeq" id="WP_115332922.1">
    <property type="nucleotide sequence ID" value="NZ_CAAAHP010000008.1"/>
</dbReference>
<evidence type="ECO:0000313" key="6">
    <source>
        <dbReference type="Proteomes" id="UP000254794"/>
    </source>
</evidence>
<protein>
    <submittedName>
        <fullName evidence="5">Peptidase, S24 family</fullName>
    </submittedName>
</protein>
<dbReference type="SMART" id="SM00530">
    <property type="entry name" value="HTH_XRE"/>
    <property type="match status" value="1"/>
</dbReference>
<keyword evidence="2" id="KW-0238">DNA-binding</keyword>
<dbReference type="InterPro" id="IPR036286">
    <property type="entry name" value="LexA/Signal_pep-like_sf"/>
</dbReference>
<evidence type="ECO:0000256" key="3">
    <source>
        <dbReference type="ARBA" id="ARBA00023163"/>
    </source>
</evidence>
<dbReference type="InterPro" id="IPR001387">
    <property type="entry name" value="Cro/C1-type_HTH"/>
</dbReference>
<gene>
    <name evidence="5" type="ORF">NCTC13316_03429</name>
</gene>
<keyword evidence="6" id="KW-1185">Reference proteome</keyword>
<evidence type="ECO:0000256" key="1">
    <source>
        <dbReference type="ARBA" id="ARBA00023015"/>
    </source>
</evidence>
<evidence type="ECO:0000259" key="4">
    <source>
        <dbReference type="PROSITE" id="PS50943"/>
    </source>
</evidence>
<keyword evidence="3" id="KW-0804">Transcription</keyword>
<dbReference type="InterPro" id="IPR010982">
    <property type="entry name" value="Lambda_DNA-bd_dom_sf"/>
</dbReference>
<dbReference type="Pfam" id="PF13443">
    <property type="entry name" value="HTH_26"/>
    <property type="match status" value="1"/>
</dbReference>